<proteinExistence type="predicted"/>
<evidence type="ECO:0000259" key="1">
    <source>
        <dbReference type="PROSITE" id="PS50943"/>
    </source>
</evidence>
<dbReference type="eggNOG" id="COG3093">
    <property type="taxonomic scope" value="Bacteria"/>
</dbReference>
<keyword evidence="3" id="KW-1185">Reference proteome</keyword>
<dbReference type="InterPro" id="IPR001387">
    <property type="entry name" value="Cro/C1-type_HTH"/>
</dbReference>
<dbReference type="OrthoDB" id="3690537at2"/>
<gene>
    <name evidence="2" type="ordered locus">BN6_58250</name>
</gene>
<dbReference type="RefSeq" id="WP_015103194.1">
    <property type="nucleotide sequence ID" value="NC_019673.1"/>
</dbReference>
<dbReference type="BioCyc" id="SESP1179773:BN6_RS28005-MONOMER"/>
<dbReference type="HOGENOM" id="CLU_153009_0_0_11"/>
<dbReference type="PROSITE" id="PS50943">
    <property type="entry name" value="HTH_CROC1"/>
    <property type="match status" value="1"/>
</dbReference>
<protein>
    <recommendedName>
        <fullName evidence="1">HTH cro/C1-type domain-containing protein</fullName>
    </recommendedName>
</protein>
<name>K0K912_SACES</name>
<evidence type="ECO:0000313" key="3">
    <source>
        <dbReference type="Proteomes" id="UP000006281"/>
    </source>
</evidence>
<reference evidence="2 3" key="1">
    <citation type="journal article" date="2012" name="BMC Genomics">
        <title>Complete genome sequence of Saccharothrix espanaensis DSM 44229T and comparison to the other completely sequenced Pseudonocardiaceae.</title>
        <authorList>
            <person name="Strobel T."/>
            <person name="Al-Dilaimi A."/>
            <person name="Blom J."/>
            <person name="Gessner A."/>
            <person name="Kalinowski J."/>
            <person name="Luzhetska M."/>
            <person name="Puhler A."/>
            <person name="Szczepanowski R."/>
            <person name="Bechthold A."/>
            <person name="Ruckert C."/>
        </authorList>
    </citation>
    <scope>NUCLEOTIDE SEQUENCE [LARGE SCALE GENOMIC DNA]</scope>
    <source>
        <strain evidence="3">ATCC 51144 / DSM 44229 / JCM 9112 / NBRC 15066 / NRRL 15764</strain>
    </source>
</reference>
<dbReference type="Gene3D" id="1.10.260.40">
    <property type="entry name" value="lambda repressor-like DNA-binding domains"/>
    <property type="match status" value="1"/>
</dbReference>
<dbReference type="Pfam" id="PF13443">
    <property type="entry name" value="HTH_26"/>
    <property type="match status" value="1"/>
</dbReference>
<dbReference type="KEGG" id="sesp:BN6_58250"/>
<dbReference type="STRING" id="1179773.BN6_58250"/>
<dbReference type="SUPFAM" id="SSF47413">
    <property type="entry name" value="lambda repressor-like DNA-binding domains"/>
    <property type="match status" value="1"/>
</dbReference>
<organism evidence="2 3">
    <name type="scientific">Saccharothrix espanaensis (strain ATCC 51144 / DSM 44229 / JCM 9112 / NBRC 15066 / NRRL 15764)</name>
    <dbReference type="NCBI Taxonomy" id="1179773"/>
    <lineage>
        <taxon>Bacteria</taxon>
        <taxon>Bacillati</taxon>
        <taxon>Actinomycetota</taxon>
        <taxon>Actinomycetes</taxon>
        <taxon>Pseudonocardiales</taxon>
        <taxon>Pseudonocardiaceae</taxon>
        <taxon>Saccharothrix</taxon>
    </lineage>
</organism>
<dbReference type="Proteomes" id="UP000006281">
    <property type="component" value="Chromosome"/>
</dbReference>
<dbReference type="SMART" id="SM00530">
    <property type="entry name" value="HTH_XRE"/>
    <property type="match status" value="1"/>
</dbReference>
<dbReference type="PATRIC" id="fig|1179773.3.peg.5857"/>
<sequence length="107" mass="11940">MKSETSSQLWDYIRKNLDNRGLTTGDLARATGVHRSRFTQWRQGRSISITTARSVAGLFDTGVLEVLVAAGLLGDDEVHLQRAQPDLALLTDEELLAELGRRLHARR</sequence>
<dbReference type="GO" id="GO:0003677">
    <property type="term" value="F:DNA binding"/>
    <property type="evidence" value="ECO:0007669"/>
    <property type="project" value="InterPro"/>
</dbReference>
<evidence type="ECO:0000313" key="2">
    <source>
        <dbReference type="EMBL" id="CCH33083.1"/>
    </source>
</evidence>
<accession>K0K912</accession>
<dbReference type="EMBL" id="HE804045">
    <property type="protein sequence ID" value="CCH33083.1"/>
    <property type="molecule type" value="Genomic_DNA"/>
</dbReference>
<dbReference type="CDD" id="cd00093">
    <property type="entry name" value="HTH_XRE"/>
    <property type="match status" value="1"/>
</dbReference>
<feature type="domain" description="HTH cro/C1-type" evidence="1">
    <location>
        <begin position="13"/>
        <end position="66"/>
    </location>
</feature>
<dbReference type="AlphaFoldDB" id="K0K912"/>
<dbReference type="InterPro" id="IPR010982">
    <property type="entry name" value="Lambda_DNA-bd_dom_sf"/>
</dbReference>